<feature type="transmembrane region" description="Helical" evidence="2">
    <location>
        <begin position="21"/>
        <end position="40"/>
    </location>
</feature>
<gene>
    <name evidence="3" type="ORF">ACFFTR_20530</name>
</gene>
<accession>A0ABV5M9E9</accession>
<dbReference type="Gene3D" id="2.160.20.80">
    <property type="entry name" value="E3 ubiquitin-protein ligase SopA"/>
    <property type="match status" value="1"/>
</dbReference>
<dbReference type="PANTHER" id="PTHR14136:SF17">
    <property type="entry name" value="BTB_POZ DOMAIN-CONTAINING PROTEIN KCTD9"/>
    <property type="match status" value="1"/>
</dbReference>
<dbReference type="InterPro" id="IPR001646">
    <property type="entry name" value="5peptide_repeat"/>
</dbReference>
<evidence type="ECO:0000256" key="1">
    <source>
        <dbReference type="SAM" id="MobiDB-lite"/>
    </source>
</evidence>
<dbReference type="Pfam" id="PF00805">
    <property type="entry name" value="Pentapeptide"/>
    <property type="match status" value="2"/>
</dbReference>
<dbReference type="InterPro" id="IPR051082">
    <property type="entry name" value="Pentapeptide-BTB/POZ_domain"/>
</dbReference>
<proteinExistence type="predicted"/>
<dbReference type="RefSeq" id="WP_246656312.1">
    <property type="nucleotide sequence ID" value="NZ_CP061913.1"/>
</dbReference>
<feature type="region of interest" description="Disordered" evidence="1">
    <location>
        <begin position="305"/>
        <end position="331"/>
    </location>
</feature>
<dbReference type="PANTHER" id="PTHR14136">
    <property type="entry name" value="BTB_POZ DOMAIN-CONTAINING PROTEIN KCTD9"/>
    <property type="match status" value="1"/>
</dbReference>
<dbReference type="EMBL" id="JBHMCA010000042">
    <property type="protein sequence ID" value="MFB9445469.1"/>
    <property type="molecule type" value="Genomic_DNA"/>
</dbReference>
<keyword evidence="2" id="KW-0812">Transmembrane</keyword>
<organism evidence="3 4">
    <name type="scientific">Dactylosporangium vinaceum</name>
    <dbReference type="NCBI Taxonomy" id="53362"/>
    <lineage>
        <taxon>Bacteria</taxon>
        <taxon>Bacillati</taxon>
        <taxon>Actinomycetota</taxon>
        <taxon>Actinomycetes</taxon>
        <taxon>Micromonosporales</taxon>
        <taxon>Micromonosporaceae</taxon>
        <taxon>Dactylosporangium</taxon>
    </lineage>
</organism>
<keyword evidence="4" id="KW-1185">Reference proteome</keyword>
<name>A0ABV5M9E9_9ACTN</name>
<dbReference type="SUPFAM" id="SSF141571">
    <property type="entry name" value="Pentapeptide repeat-like"/>
    <property type="match status" value="1"/>
</dbReference>
<comment type="caution">
    <text evidence="3">The sequence shown here is derived from an EMBL/GenBank/DDBJ whole genome shotgun (WGS) entry which is preliminary data.</text>
</comment>
<dbReference type="Proteomes" id="UP001589608">
    <property type="component" value="Unassembled WGS sequence"/>
</dbReference>
<sequence length="331" mass="35060">MRLPGGDAPLRLDIRPDWRQTLTAIAGTISVLLVAVGLFYTNDANRRQQEANRAQQALAERGQITDRFSRAIDQLGQEGPERLSIRLGALYALERLMRDSPGDEPAIIEVICAFVRTHAAVTREQRVAGNPPVNTSVDVQAAVIVLSRRPDPYAPANAGLNLADAVVGLPHGRLAEAHLAGADLTYADLQQADLTGADLSRAMLYEASLMFADLSRANLSEATLADAALRKAKLSGANLSKAMLHGTSLNGANLSHANLSGADFFATDVSGADLTGADLAGANLAGIDLHYVAGITTEQLRCSRISPETKLPPGVTGRSSEQIQADPACRR</sequence>
<evidence type="ECO:0000313" key="3">
    <source>
        <dbReference type="EMBL" id="MFB9445469.1"/>
    </source>
</evidence>
<evidence type="ECO:0000313" key="4">
    <source>
        <dbReference type="Proteomes" id="UP001589608"/>
    </source>
</evidence>
<reference evidence="3 4" key="1">
    <citation type="submission" date="2024-09" db="EMBL/GenBank/DDBJ databases">
        <authorList>
            <person name="Sun Q."/>
            <person name="Mori K."/>
        </authorList>
    </citation>
    <scope>NUCLEOTIDE SEQUENCE [LARGE SCALE GENOMIC DNA]</scope>
    <source>
        <strain evidence="3 4">JCM 3307</strain>
    </source>
</reference>
<evidence type="ECO:0000256" key="2">
    <source>
        <dbReference type="SAM" id="Phobius"/>
    </source>
</evidence>
<keyword evidence="2" id="KW-1133">Transmembrane helix</keyword>
<protein>
    <submittedName>
        <fullName evidence="3">Pentapeptide repeat-containing protein</fullName>
    </submittedName>
</protein>
<keyword evidence="2" id="KW-0472">Membrane</keyword>